<dbReference type="Gene3D" id="3.40.640.10">
    <property type="entry name" value="Type I PLP-dependent aspartate aminotransferase-like (Major domain)"/>
    <property type="match status" value="1"/>
</dbReference>
<dbReference type="KEGG" id="cphy:B5808_12820"/>
<dbReference type="AlphaFoldDB" id="A0A1X9LVN8"/>
<keyword evidence="3 4" id="KW-0663">Pyridoxal phosphate</keyword>
<dbReference type="InterPro" id="IPR015424">
    <property type="entry name" value="PyrdxlP-dep_Trfase"/>
</dbReference>
<dbReference type="GO" id="GO:0000271">
    <property type="term" value="P:polysaccharide biosynthetic process"/>
    <property type="evidence" value="ECO:0007669"/>
    <property type="project" value="TreeGrafter"/>
</dbReference>
<dbReference type="STRING" id="1619308.B5808_12820"/>
<dbReference type="InterPro" id="IPR000653">
    <property type="entry name" value="DegT/StrS_aminotransferase"/>
</dbReference>
<dbReference type="Proteomes" id="UP000192775">
    <property type="component" value="Chromosome"/>
</dbReference>
<evidence type="ECO:0000256" key="3">
    <source>
        <dbReference type="PIRSR" id="PIRSR000390-2"/>
    </source>
</evidence>
<dbReference type="InterPro" id="IPR015421">
    <property type="entry name" value="PyrdxlP-dep_Trfase_major"/>
</dbReference>
<dbReference type="EMBL" id="CP020715">
    <property type="protein sequence ID" value="ARJ07369.1"/>
    <property type="molecule type" value="Genomic_DNA"/>
</dbReference>
<evidence type="ECO:0000256" key="2">
    <source>
        <dbReference type="PIRSR" id="PIRSR000390-1"/>
    </source>
</evidence>
<keyword evidence="6" id="KW-1185">Reference proteome</keyword>
<reference evidence="5 6" key="1">
    <citation type="submission" date="2017-04" db="EMBL/GenBank/DDBJ databases">
        <authorList>
            <person name="Afonso C.L."/>
            <person name="Miller P.J."/>
            <person name="Scott M.A."/>
            <person name="Spackman E."/>
            <person name="Goraichik I."/>
            <person name="Dimitrov K.M."/>
            <person name="Suarez D.L."/>
            <person name="Swayne D.E."/>
        </authorList>
    </citation>
    <scope>NUCLEOTIDE SEQUENCE [LARGE SCALE GENOMIC DNA]</scope>
    <source>
        <strain evidence="6">XA(T)</strain>
    </source>
</reference>
<dbReference type="NCBIfam" id="NF008687">
    <property type="entry name" value="PRK11706.1"/>
    <property type="match status" value="1"/>
</dbReference>
<dbReference type="Gene3D" id="3.90.1150.10">
    <property type="entry name" value="Aspartate Aminotransferase, domain 1"/>
    <property type="match status" value="1"/>
</dbReference>
<feature type="active site" description="Proton acceptor" evidence="2">
    <location>
        <position position="190"/>
    </location>
</feature>
<evidence type="ECO:0000256" key="4">
    <source>
        <dbReference type="RuleBase" id="RU004508"/>
    </source>
</evidence>
<comment type="cofactor">
    <cofactor evidence="1">
        <name>pyridoxal 5'-phosphate</name>
        <dbReference type="ChEBI" id="CHEBI:597326"/>
    </cofactor>
</comment>
<dbReference type="GO" id="GO:0030170">
    <property type="term" value="F:pyridoxal phosphate binding"/>
    <property type="evidence" value="ECO:0007669"/>
    <property type="project" value="TreeGrafter"/>
</dbReference>
<dbReference type="PANTHER" id="PTHR30244">
    <property type="entry name" value="TRANSAMINASE"/>
    <property type="match status" value="1"/>
</dbReference>
<organism evidence="5 6">
    <name type="scientific">Cnuibacter physcomitrellae</name>
    <dbReference type="NCBI Taxonomy" id="1619308"/>
    <lineage>
        <taxon>Bacteria</taxon>
        <taxon>Bacillati</taxon>
        <taxon>Actinomycetota</taxon>
        <taxon>Actinomycetes</taxon>
        <taxon>Micrococcales</taxon>
        <taxon>Microbacteriaceae</taxon>
        <taxon>Cnuibacter</taxon>
    </lineage>
</organism>
<evidence type="ECO:0000313" key="6">
    <source>
        <dbReference type="Proteomes" id="UP000192775"/>
    </source>
</evidence>
<dbReference type="PANTHER" id="PTHR30244:SF34">
    <property type="entry name" value="DTDP-4-AMINO-4,6-DIDEOXYGALACTOSE TRANSAMINASE"/>
    <property type="match status" value="1"/>
</dbReference>
<dbReference type="CDD" id="cd00616">
    <property type="entry name" value="AHBA_syn"/>
    <property type="match status" value="1"/>
</dbReference>
<dbReference type="SUPFAM" id="SSF53383">
    <property type="entry name" value="PLP-dependent transferases"/>
    <property type="match status" value="1"/>
</dbReference>
<protein>
    <submittedName>
        <fullName evidence="5">dTDP-4-amino-4,6-dideoxygalactose transaminase</fullName>
    </submittedName>
</protein>
<evidence type="ECO:0000256" key="1">
    <source>
        <dbReference type="ARBA" id="ARBA00001933"/>
    </source>
</evidence>
<proteinExistence type="inferred from homology"/>
<sequence>MAGGDSGGGDVVFSRPFRAPGELENLDRVLRSDHSHGDGVFTASATARLREITGAGHVLLTTSCTHALEMASMLLDLGPGDEVVLPTFTFPSAATAIVTRGATPVFADIDPRTGNVDPESVAEAVTERTRAISVMHYGGVAADLDALEAIARPRGIPIIEDNAHGLGGVSGGRRLGTEGAFGAQSFHDTKNVHCGEGGALLINDERYVARAEIIREKGTDRSRFLRGAVDKYSWQDAGSSYLPSELNAAVLDAQLAAFDEIQRRRRAVWDAYAAGLADWAGEHGVDTMSAAPGLEHSAHLYYLLLPEHEDQQALIAHLKARGVRAAFHYIPLDSAPAGLRYGRRVRPLDRAARFHDRLVRLPLWAGMTDAEVERVLDGVRSFRPR</sequence>
<name>A0A1X9LVN8_9MICO</name>
<comment type="similarity">
    <text evidence="4">Belongs to the DegT/DnrJ/EryC1 family.</text>
</comment>
<accession>A0A1X9LVN8</accession>
<dbReference type="GO" id="GO:0019180">
    <property type="term" value="F:dTDP-4-amino-4,6-dideoxygalactose transaminase activity"/>
    <property type="evidence" value="ECO:0007669"/>
    <property type="project" value="TreeGrafter"/>
</dbReference>
<dbReference type="RefSeq" id="WP_085021506.1">
    <property type="nucleotide sequence ID" value="NZ_BMHD01000001.1"/>
</dbReference>
<dbReference type="InterPro" id="IPR015422">
    <property type="entry name" value="PyrdxlP-dep_Trfase_small"/>
</dbReference>
<gene>
    <name evidence="5" type="ORF">B5808_12820</name>
</gene>
<dbReference type="Pfam" id="PF01041">
    <property type="entry name" value="DegT_DnrJ_EryC1"/>
    <property type="match status" value="1"/>
</dbReference>
<feature type="modified residue" description="N6-(pyridoxal phosphate)lysine" evidence="3">
    <location>
        <position position="190"/>
    </location>
</feature>
<dbReference type="PIRSF" id="PIRSF000390">
    <property type="entry name" value="PLP_StrS"/>
    <property type="match status" value="1"/>
</dbReference>
<evidence type="ECO:0000313" key="5">
    <source>
        <dbReference type="EMBL" id="ARJ07369.1"/>
    </source>
</evidence>